<dbReference type="SUPFAM" id="SSF52540">
    <property type="entry name" value="P-loop containing nucleoside triphosphate hydrolases"/>
    <property type="match status" value="1"/>
</dbReference>
<feature type="transmembrane region" description="Helical" evidence="9">
    <location>
        <begin position="80"/>
        <end position="103"/>
    </location>
</feature>
<dbReference type="Pfam" id="PF00005">
    <property type="entry name" value="ABC_tran"/>
    <property type="match status" value="1"/>
</dbReference>
<evidence type="ECO:0000256" key="3">
    <source>
        <dbReference type="ARBA" id="ARBA00022475"/>
    </source>
</evidence>
<keyword evidence="2" id="KW-0813">Transport</keyword>
<dbReference type="InterPro" id="IPR043428">
    <property type="entry name" value="LivM-like"/>
</dbReference>
<gene>
    <name evidence="11" type="ORF">BAU07_21055</name>
</gene>
<feature type="transmembrane region" description="Helical" evidence="9">
    <location>
        <begin position="250"/>
        <end position="273"/>
    </location>
</feature>
<dbReference type="InterPro" id="IPR051120">
    <property type="entry name" value="ABC_AA/LPS_Transport"/>
</dbReference>
<evidence type="ECO:0000256" key="9">
    <source>
        <dbReference type="SAM" id="Phobius"/>
    </source>
</evidence>
<keyword evidence="7 9" id="KW-1133">Transmembrane helix</keyword>
<feature type="transmembrane region" description="Helical" evidence="9">
    <location>
        <begin position="57"/>
        <end position="74"/>
    </location>
</feature>
<dbReference type="OrthoDB" id="5290247at2"/>
<dbReference type="InterPro" id="IPR032823">
    <property type="entry name" value="BCA_ABC_TP_C"/>
</dbReference>
<feature type="transmembrane region" description="Helical" evidence="9">
    <location>
        <begin position="213"/>
        <end position="230"/>
    </location>
</feature>
<proteinExistence type="predicted"/>
<evidence type="ECO:0000256" key="4">
    <source>
        <dbReference type="ARBA" id="ARBA00022692"/>
    </source>
</evidence>
<dbReference type="PANTHER" id="PTHR45772:SF2">
    <property type="entry name" value="ABC TRANSPORTER ATP-BINDING PROTEIN"/>
    <property type="match status" value="1"/>
</dbReference>
<reference evidence="11 12" key="1">
    <citation type="submission" date="2016-06" db="EMBL/GenBank/DDBJ databases">
        <title>Complete genome sequences of Bordetella bronchialis and Bordetella flabilis.</title>
        <authorList>
            <person name="LiPuma J.J."/>
            <person name="Spilker T."/>
        </authorList>
    </citation>
    <scope>NUCLEOTIDE SEQUENCE [LARGE SCALE GENOMIC DNA]</scope>
    <source>
        <strain evidence="11 12">AU10664</strain>
    </source>
</reference>
<dbReference type="CDD" id="cd06581">
    <property type="entry name" value="TM_PBP1_LivM_like"/>
    <property type="match status" value="1"/>
</dbReference>
<keyword evidence="12" id="KW-1185">Reference proteome</keyword>
<dbReference type="Proteomes" id="UP000091926">
    <property type="component" value="Chromosome"/>
</dbReference>
<dbReference type="EMBL" id="CP016172">
    <property type="protein sequence ID" value="ANN79279.1"/>
    <property type="molecule type" value="Genomic_DNA"/>
</dbReference>
<dbReference type="GO" id="GO:0005886">
    <property type="term" value="C:plasma membrane"/>
    <property type="evidence" value="ECO:0007669"/>
    <property type="project" value="UniProtKB-SubCell"/>
</dbReference>
<dbReference type="SMART" id="SM00382">
    <property type="entry name" value="AAA"/>
    <property type="match status" value="1"/>
</dbReference>
<evidence type="ECO:0000256" key="8">
    <source>
        <dbReference type="ARBA" id="ARBA00023136"/>
    </source>
</evidence>
<feature type="domain" description="ABC transporter" evidence="10">
    <location>
        <begin position="349"/>
        <end position="594"/>
    </location>
</feature>
<keyword evidence="5" id="KW-0547">Nucleotide-binding</keyword>
<keyword evidence="4 9" id="KW-0812">Transmembrane</keyword>
<evidence type="ECO:0000256" key="7">
    <source>
        <dbReference type="ARBA" id="ARBA00022989"/>
    </source>
</evidence>
<dbReference type="STRING" id="463014.BAU07_21055"/>
<organism evidence="11 12">
    <name type="scientific">Bordetella flabilis</name>
    <dbReference type="NCBI Taxonomy" id="463014"/>
    <lineage>
        <taxon>Bacteria</taxon>
        <taxon>Pseudomonadati</taxon>
        <taxon>Pseudomonadota</taxon>
        <taxon>Betaproteobacteria</taxon>
        <taxon>Burkholderiales</taxon>
        <taxon>Alcaligenaceae</taxon>
        <taxon>Bordetella</taxon>
    </lineage>
</organism>
<dbReference type="GO" id="GO:0015658">
    <property type="term" value="F:branched-chain amino acid transmembrane transporter activity"/>
    <property type="evidence" value="ECO:0007669"/>
    <property type="project" value="InterPro"/>
</dbReference>
<dbReference type="GO" id="GO:0005524">
    <property type="term" value="F:ATP binding"/>
    <property type="evidence" value="ECO:0007669"/>
    <property type="project" value="UniProtKB-KW"/>
</dbReference>
<feature type="transmembrane region" description="Helical" evidence="9">
    <location>
        <begin position="115"/>
        <end position="133"/>
    </location>
</feature>
<evidence type="ECO:0000256" key="6">
    <source>
        <dbReference type="ARBA" id="ARBA00022840"/>
    </source>
</evidence>
<dbReference type="KEGG" id="bfz:BAU07_21055"/>
<feature type="transmembrane region" description="Helical" evidence="9">
    <location>
        <begin position="25"/>
        <end position="45"/>
    </location>
</feature>
<feature type="transmembrane region" description="Helical" evidence="9">
    <location>
        <begin position="153"/>
        <end position="176"/>
    </location>
</feature>
<dbReference type="AlphaFoldDB" id="A0A193GJ33"/>
<evidence type="ECO:0000259" key="10">
    <source>
        <dbReference type="PROSITE" id="PS50893"/>
    </source>
</evidence>
<evidence type="ECO:0000256" key="2">
    <source>
        <dbReference type="ARBA" id="ARBA00022448"/>
    </source>
</evidence>
<dbReference type="InterPro" id="IPR001851">
    <property type="entry name" value="ABC_transp_permease"/>
</dbReference>
<keyword evidence="8 9" id="KW-0472">Membrane</keyword>
<keyword evidence="6" id="KW-0067">ATP-binding</keyword>
<evidence type="ECO:0000256" key="5">
    <source>
        <dbReference type="ARBA" id="ARBA00022741"/>
    </source>
</evidence>
<dbReference type="InterPro" id="IPR003439">
    <property type="entry name" value="ABC_transporter-like_ATP-bd"/>
</dbReference>
<dbReference type="CDD" id="cd03219">
    <property type="entry name" value="ABC_Mj1267_LivG_branched"/>
    <property type="match status" value="1"/>
</dbReference>
<dbReference type="InterPro" id="IPR027417">
    <property type="entry name" value="P-loop_NTPase"/>
</dbReference>
<comment type="subcellular location">
    <subcellularLocation>
        <location evidence="1">Cell membrane</location>
        <topology evidence="1">Multi-pass membrane protein</topology>
    </subcellularLocation>
</comment>
<evidence type="ECO:0000313" key="11">
    <source>
        <dbReference type="EMBL" id="ANN79279.1"/>
    </source>
</evidence>
<dbReference type="InterPro" id="IPR003593">
    <property type="entry name" value="AAA+_ATPase"/>
</dbReference>
<protein>
    <recommendedName>
        <fullName evidence="10">ABC transporter domain-containing protein</fullName>
    </recommendedName>
</protein>
<accession>A0A193GJ33</accession>
<dbReference type="FunFam" id="3.40.50.300:FF:000421">
    <property type="entry name" value="Branched-chain amino acid ABC transporter ATP-binding protein"/>
    <property type="match status" value="1"/>
</dbReference>
<sequence>MTRRHALAVFLAALAAAPWLLPPFYISLLQSIGLYALVALGLVLLTGIAGLTSFGQAAFVGVGAYTTAVLTARADTLPGWLAWLGGSPWLALIAGLALAWVLARAIGAITLRLSGHFLPLGTIAWGLSLYFLFGALPGLGGYSGIGDIPPVRIAGWALGVRGTYFLIWLFLLLAVWNTRNLLDSRQGRAMRALRGGRIMAEAMGVDTTRTRTAIFLIAALQACASGWLYAHMQRFVNPTPFGLQMGIEYLFMTVVGGAGQVWGALAGAGIFTLAKQGLQDWLPRLLGENGNFEIIVFGFGMVLLLHRARSGLWPVIARWAPIKREPRPLNMSAEPLPRRPLPPRGDVVLEACGLTRRFGGLVANSGIDVAVEAGSIVAVIGPNGAGKSTLFNLLSGIDAPTSGSILFLGEPVAGREARHIAALGMSRTFQHVRLLARMSVLDNAALGAHLRGTHGVCAAAWRADRREEARLLAEAARQVERVGLGAHMHDEAGTLPLGRQRILEVARALAADPCLLLLDEPAAGLRLQEKRELAALLRRLRAEGLAILVVEHDMEFVMDLADHVIVMDFGEKIAEGTPAAIQRHPAVLEAYLGTVE</sequence>
<keyword evidence="3" id="KW-1003">Cell membrane</keyword>
<evidence type="ECO:0000256" key="1">
    <source>
        <dbReference type="ARBA" id="ARBA00004651"/>
    </source>
</evidence>
<dbReference type="RefSeq" id="WP_066662048.1">
    <property type="nucleotide sequence ID" value="NZ_CBCSCL010000011.1"/>
</dbReference>
<dbReference type="PANTHER" id="PTHR45772">
    <property type="entry name" value="CONSERVED COMPONENT OF ABC TRANSPORTER FOR NATURAL AMINO ACIDS-RELATED"/>
    <property type="match status" value="1"/>
</dbReference>
<feature type="transmembrane region" description="Helical" evidence="9">
    <location>
        <begin position="285"/>
        <end position="305"/>
    </location>
</feature>
<dbReference type="GO" id="GO:0016887">
    <property type="term" value="F:ATP hydrolysis activity"/>
    <property type="evidence" value="ECO:0007669"/>
    <property type="project" value="InterPro"/>
</dbReference>
<dbReference type="PROSITE" id="PS50893">
    <property type="entry name" value="ABC_TRANSPORTER_2"/>
    <property type="match status" value="1"/>
</dbReference>
<dbReference type="Gene3D" id="3.40.50.300">
    <property type="entry name" value="P-loop containing nucleotide triphosphate hydrolases"/>
    <property type="match status" value="1"/>
</dbReference>
<dbReference type="Pfam" id="PF12399">
    <property type="entry name" value="BCA_ABC_TP_C"/>
    <property type="match status" value="1"/>
</dbReference>
<dbReference type="Pfam" id="PF02653">
    <property type="entry name" value="BPD_transp_2"/>
    <property type="match status" value="1"/>
</dbReference>
<name>A0A193GJ33_9BORD</name>
<evidence type="ECO:0000313" key="12">
    <source>
        <dbReference type="Proteomes" id="UP000091926"/>
    </source>
</evidence>